<dbReference type="STRING" id="1817772.A2527_10245"/>
<dbReference type="EMBL" id="MFNE01000003">
    <property type="protein sequence ID" value="OGG97187.1"/>
    <property type="molecule type" value="Genomic_DNA"/>
</dbReference>
<organism evidence="1 2">
    <name type="scientific">Candidatus Lambdaproteobacteria bacterium RIFOXYD2_FULL_50_16</name>
    <dbReference type="NCBI Taxonomy" id="1817772"/>
    <lineage>
        <taxon>Bacteria</taxon>
        <taxon>Pseudomonadati</taxon>
        <taxon>Pseudomonadota</taxon>
        <taxon>Candidatus Lambdaproteobacteria</taxon>
    </lineage>
</organism>
<reference evidence="1 2" key="1">
    <citation type="journal article" date="2016" name="Nat. Commun.">
        <title>Thousands of microbial genomes shed light on interconnected biogeochemical processes in an aquifer system.</title>
        <authorList>
            <person name="Anantharaman K."/>
            <person name="Brown C.T."/>
            <person name="Hug L.A."/>
            <person name="Sharon I."/>
            <person name="Castelle C.J."/>
            <person name="Probst A.J."/>
            <person name="Thomas B.C."/>
            <person name="Singh A."/>
            <person name="Wilkins M.J."/>
            <person name="Karaoz U."/>
            <person name="Brodie E.L."/>
            <person name="Williams K.H."/>
            <person name="Hubbard S.S."/>
            <person name="Banfield J.F."/>
        </authorList>
    </citation>
    <scope>NUCLEOTIDE SEQUENCE [LARGE SCALE GENOMIC DNA]</scope>
</reference>
<proteinExistence type="predicted"/>
<name>A0A1F6GGG4_9PROT</name>
<accession>A0A1F6GGG4</accession>
<sequence>MKYIDLDFDTKSPNQGQALNKKLEPPELAMIEKTLKRITKQLELFAKSGISLMRALDLMEASTNDLEEIICLNTLRETLGEAGKTEMRQGPQGHLAITTGHHMPWMGMA</sequence>
<gene>
    <name evidence="1" type="ORF">A2527_10245</name>
</gene>
<dbReference type="Proteomes" id="UP000178449">
    <property type="component" value="Unassembled WGS sequence"/>
</dbReference>
<evidence type="ECO:0000313" key="2">
    <source>
        <dbReference type="Proteomes" id="UP000178449"/>
    </source>
</evidence>
<dbReference type="AlphaFoldDB" id="A0A1F6GGG4"/>
<protein>
    <submittedName>
        <fullName evidence="1">Uncharacterized protein</fullName>
    </submittedName>
</protein>
<evidence type="ECO:0000313" key="1">
    <source>
        <dbReference type="EMBL" id="OGG97187.1"/>
    </source>
</evidence>
<comment type="caution">
    <text evidence="1">The sequence shown here is derived from an EMBL/GenBank/DDBJ whole genome shotgun (WGS) entry which is preliminary data.</text>
</comment>